<accession>A0A8H3EPX4</accession>
<evidence type="ECO:0000313" key="2">
    <source>
        <dbReference type="Proteomes" id="UP000664203"/>
    </source>
</evidence>
<proteinExistence type="predicted"/>
<sequence>MDRLCFEPKINTVVQCYQRTVSLKALNCGSALMMSKNSDLVQHEVQKLPDYELRAWLRKAPDHSTNEAPVRGMRIVISYRASDASIQPNDPGAETLSHLPFSRETFLEIMDHFHLSHSFVRTVLRGGLHFSSNILNAPPYPHPFRCFNMRMDNSWSRDLAMAASANIGTGMTYALFHGCDEQDVKVLMDWLKITICSAGHPLLLPAFFAELQLRRQYRNHSPGAQPASLQKDAFDYDNTTREVLGMYQDTGFLETGLTKLRRGLKQMEGQLAAIRITVPETQADFIAKESVRIGDRLEEMMDDYEGLIAECRLITDGASLLNNAVSPSSYLPILYPKPVSD</sequence>
<dbReference type="AlphaFoldDB" id="A0A8H3EPX4"/>
<dbReference type="EMBL" id="CAJPDR010000042">
    <property type="protein sequence ID" value="CAF9910504.1"/>
    <property type="molecule type" value="Genomic_DNA"/>
</dbReference>
<evidence type="ECO:0000313" key="1">
    <source>
        <dbReference type="EMBL" id="CAF9910504.1"/>
    </source>
</evidence>
<dbReference type="Proteomes" id="UP000664203">
    <property type="component" value="Unassembled WGS sequence"/>
</dbReference>
<name>A0A8H3EPX4_9LECA</name>
<dbReference type="OrthoDB" id="3561681at2759"/>
<organism evidence="1 2">
    <name type="scientific">Alectoria fallacina</name>
    <dbReference type="NCBI Taxonomy" id="1903189"/>
    <lineage>
        <taxon>Eukaryota</taxon>
        <taxon>Fungi</taxon>
        <taxon>Dikarya</taxon>
        <taxon>Ascomycota</taxon>
        <taxon>Pezizomycotina</taxon>
        <taxon>Lecanoromycetes</taxon>
        <taxon>OSLEUM clade</taxon>
        <taxon>Lecanoromycetidae</taxon>
        <taxon>Lecanorales</taxon>
        <taxon>Lecanorineae</taxon>
        <taxon>Parmeliaceae</taxon>
        <taxon>Alectoria</taxon>
    </lineage>
</organism>
<reference evidence="1" key="1">
    <citation type="submission" date="2021-03" db="EMBL/GenBank/DDBJ databases">
        <authorList>
            <person name="Tagirdzhanova G."/>
        </authorList>
    </citation>
    <scope>NUCLEOTIDE SEQUENCE</scope>
</reference>
<keyword evidence="2" id="KW-1185">Reference proteome</keyword>
<gene>
    <name evidence="1" type="ORF">ALECFALPRED_006613</name>
</gene>
<comment type="caution">
    <text evidence="1">The sequence shown here is derived from an EMBL/GenBank/DDBJ whole genome shotgun (WGS) entry which is preliminary data.</text>
</comment>
<protein>
    <submittedName>
        <fullName evidence="1">Uncharacterized protein</fullName>
    </submittedName>
</protein>